<proteinExistence type="predicted"/>
<sequence length="56" mass="6602">MLKVINESFIFTLEHILPLFYTYCKLSKQWAILPFVVDSEAKRFLHSLKKSTILVT</sequence>
<name>A0ABT9ZLY5_9BACI</name>
<accession>A0ABT9ZLY5</accession>
<evidence type="ECO:0000313" key="2">
    <source>
        <dbReference type="Proteomes" id="UP001234495"/>
    </source>
</evidence>
<dbReference type="Proteomes" id="UP001234495">
    <property type="component" value="Unassembled WGS sequence"/>
</dbReference>
<protein>
    <submittedName>
        <fullName evidence="1">Uncharacterized protein</fullName>
    </submittedName>
</protein>
<gene>
    <name evidence="1" type="ORF">J2S19_003492</name>
</gene>
<keyword evidence="2" id="KW-1185">Reference proteome</keyword>
<comment type="caution">
    <text evidence="1">The sequence shown here is derived from an EMBL/GenBank/DDBJ whole genome shotgun (WGS) entry which is preliminary data.</text>
</comment>
<dbReference type="EMBL" id="JAUSUD010000018">
    <property type="protein sequence ID" value="MDQ0232205.1"/>
    <property type="molecule type" value="Genomic_DNA"/>
</dbReference>
<reference evidence="1 2" key="1">
    <citation type="submission" date="2023-07" db="EMBL/GenBank/DDBJ databases">
        <title>Genomic Encyclopedia of Type Strains, Phase IV (KMG-IV): sequencing the most valuable type-strain genomes for metagenomic binning, comparative biology and taxonomic classification.</title>
        <authorList>
            <person name="Goeker M."/>
        </authorList>
    </citation>
    <scope>NUCLEOTIDE SEQUENCE [LARGE SCALE GENOMIC DNA]</scope>
    <source>
        <strain evidence="1 2">DSM 29005</strain>
    </source>
</reference>
<organism evidence="1 2">
    <name type="scientific">Metabacillus malikii</name>
    <dbReference type="NCBI Taxonomy" id="1504265"/>
    <lineage>
        <taxon>Bacteria</taxon>
        <taxon>Bacillati</taxon>
        <taxon>Bacillota</taxon>
        <taxon>Bacilli</taxon>
        <taxon>Bacillales</taxon>
        <taxon>Bacillaceae</taxon>
        <taxon>Metabacillus</taxon>
    </lineage>
</organism>
<evidence type="ECO:0000313" key="1">
    <source>
        <dbReference type="EMBL" id="MDQ0232205.1"/>
    </source>
</evidence>